<proteinExistence type="predicted"/>
<reference evidence="2 3" key="1">
    <citation type="submission" date="2018-04" db="EMBL/GenBank/DDBJ databases">
        <authorList>
            <person name="Zhang X."/>
            <person name="Yuan J."/>
            <person name="Li F."/>
            <person name="Xiang J."/>
        </authorList>
    </citation>
    <scope>NUCLEOTIDE SEQUENCE [LARGE SCALE GENOMIC DNA]</scope>
    <source>
        <tissue evidence="2">Muscle</tissue>
    </source>
</reference>
<organism evidence="2 3">
    <name type="scientific">Penaeus vannamei</name>
    <name type="common">Whiteleg shrimp</name>
    <name type="synonym">Litopenaeus vannamei</name>
    <dbReference type="NCBI Taxonomy" id="6689"/>
    <lineage>
        <taxon>Eukaryota</taxon>
        <taxon>Metazoa</taxon>
        <taxon>Ecdysozoa</taxon>
        <taxon>Arthropoda</taxon>
        <taxon>Crustacea</taxon>
        <taxon>Multicrustacea</taxon>
        <taxon>Malacostraca</taxon>
        <taxon>Eumalacostraca</taxon>
        <taxon>Eucarida</taxon>
        <taxon>Decapoda</taxon>
        <taxon>Dendrobranchiata</taxon>
        <taxon>Penaeoidea</taxon>
        <taxon>Penaeidae</taxon>
        <taxon>Penaeus</taxon>
    </lineage>
</organism>
<evidence type="ECO:0000256" key="1">
    <source>
        <dbReference type="SAM" id="Phobius"/>
    </source>
</evidence>
<reference evidence="2 3" key="2">
    <citation type="submission" date="2019-01" db="EMBL/GenBank/DDBJ databases">
        <title>The decoding of complex shrimp genome reveals the adaptation for benthos swimmer, frequently molting mechanism and breeding impact on genome.</title>
        <authorList>
            <person name="Sun Y."/>
            <person name="Gao Y."/>
            <person name="Yu Y."/>
        </authorList>
    </citation>
    <scope>NUCLEOTIDE SEQUENCE [LARGE SCALE GENOMIC DNA]</scope>
    <source>
        <tissue evidence="2">Muscle</tissue>
    </source>
</reference>
<dbReference type="AlphaFoldDB" id="A0A3R7QKX9"/>
<comment type="caution">
    <text evidence="2">The sequence shown here is derived from an EMBL/GenBank/DDBJ whole genome shotgun (WGS) entry which is preliminary data.</text>
</comment>
<keyword evidence="1" id="KW-1133">Transmembrane helix</keyword>
<feature type="transmembrane region" description="Helical" evidence="1">
    <location>
        <begin position="336"/>
        <end position="358"/>
    </location>
</feature>
<feature type="transmembrane region" description="Helical" evidence="1">
    <location>
        <begin position="167"/>
        <end position="192"/>
    </location>
</feature>
<dbReference type="Proteomes" id="UP000283509">
    <property type="component" value="Unassembled WGS sequence"/>
</dbReference>
<evidence type="ECO:0000313" key="3">
    <source>
        <dbReference type="Proteomes" id="UP000283509"/>
    </source>
</evidence>
<gene>
    <name evidence="2" type="ORF">C7M84_010962</name>
</gene>
<name>A0A3R7QKX9_PENVA</name>
<feature type="transmembrane region" description="Helical" evidence="1">
    <location>
        <begin position="306"/>
        <end position="330"/>
    </location>
</feature>
<feature type="transmembrane region" description="Helical" evidence="1">
    <location>
        <begin position="212"/>
        <end position="231"/>
    </location>
</feature>
<keyword evidence="1" id="KW-0812">Transmembrane</keyword>
<sequence length="424" mass="46535">MTDVYRSHTRPSPFLPQVCFKERRQSANPLTPLFPTPSSHQDKLCCPLTQISQRVLLGPYDALTPFPPYHRTRYLYPYPPILPPYSLQPPPPLFPHLPHPPPCTAGCRLASQGATFRSDSLKADANFYEVHTSVLVQLRIPWIADFSVRLGDPRQESPARACTSHIFLTYLTILHVSVLYTSFFLLFLTFFLSVLPCFFRSSVAPPLSSSSLPFPHLFLLSLLLLSVLSFSPPSFLLHRSPSAPLLPPSCYSSSFLYLLSIPIFLSSSPSLLLSLLPLILFPSSCLSSSPLLVLSSSPLLSHHLPCPSLIISGLSLLILSLLISLFSLILSSPLSLSLIIVRTLSILIPLSLSLVLSLSSPPSPPLSIPHSHSSLNHSLPLPLSPSSPTSPPSLSFLSPSLLPYRQFPTQPSLWTYSLGGPSQR</sequence>
<keyword evidence="3" id="KW-1185">Reference proteome</keyword>
<protein>
    <submittedName>
        <fullName evidence="2">Uncharacterized protein</fullName>
    </submittedName>
</protein>
<accession>A0A3R7QKX9</accession>
<keyword evidence="1" id="KW-0472">Membrane</keyword>
<evidence type="ECO:0000313" key="2">
    <source>
        <dbReference type="EMBL" id="ROT70742.1"/>
    </source>
</evidence>
<dbReference type="EMBL" id="QCYY01002390">
    <property type="protein sequence ID" value="ROT70742.1"/>
    <property type="molecule type" value="Genomic_DNA"/>
</dbReference>